<dbReference type="EMBL" id="JANKHH010000007">
    <property type="protein sequence ID" value="MCR2834805.1"/>
    <property type="molecule type" value="Genomic_DNA"/>
</dbReference>
<feature type="domain" description="tRNA/rRNA methyltransferase SpoU type" evidence="3">
    <location>
        <begin position="26"/>
        <end position="162"/>
    </location>
</feature>
<dbReference type="SUPFAM" id="SSF75217">
    <property type="entry name" value="alpha/beta knot"/>
    <property type="match status" value="1"/>
</dbReference>
<dbReference type="GO" id="GO:0008168">
    <property type="term" value="F:methyltransferase activity"/>
    <property type="evidence" value="ECO:0007669"/>
    <property type="project" value="UniProtKB-KW"/>
</dbReference>
<dbReference type="RefSeq" id="WP_257596649.1">
    <property type="nucleotide sequence ID" value="NZ_JANKHH010000007.1"/>
</dbReference>
<dbReference type="InterPro" id="IPR044748">
    <property type="entry name" value="Trm3/TARBP1_C"/>
</dbReference>
<evidence type="ECO:0000256" key="1">
    <source>
        <dbReference type="ARBA" id="ARBA00022603"/>
    </source>
</evidence>
<gene>
    <name evidence="4" type="ORF">NSO95_12720</name>
</gene>
<name>A0ABT1XT29_9SPHN</name>
<evidence type="ECO:0000313" key="4">
    <source>
        <dbReference type="EMBL" id="MCR2834805.1"/>
    </source>
</evidence>
<reference evidence="4 5" key="1">
    <citation type="submission" date="2022-08" db="EMBL/GenBank/DDBJ databases">
        <title>Polyphasic taxonomy analysis of Qipengyuania sp.RS5-5.</title>
        <authorList>
            <person name="Xamxidin M."/>
            <person name="Wu M."/>
        </authorList>
    </citation>
    <scope>NUCLEOTIDE SEQUENCE [LARGE SCALE GENOMIC DNA]</scope>
    <source>
        <strain evidence="4 5">RS5-5</strain>
    </source>
</reference>
<dbReference type="GO" id="GO:0032259">
    <property type="term" value="P:methylation"/>
    <property type="evidence" value="ECO:0007669"/>
    <property type="project" value="UniProtKB-KW"/>
</dbReference>
<dbReference type="InterPro" id="IPR029026">
    <property type="entry name" value="tRNA_m1G_MTases_N"/>
</dbReference>
<organism evidence="4 5">
    <name type="scientific">Parerythrobacter lacustris</name>
    <dbReference type="NCBI Taxonomy" id="2969984"/>
    <lineage>
        <taxon>Bacteria</taxon>
        <taxon>Pseudomonadati</taxon>
        <taxon>Pseudomonadota</taxon>
        <taxon>Alphaproteobacteria</taxon>
        <taxon>Sphingomonadales</taxon>
        <taxon>Erythrobacteraceae</taxon>
        <taxon>Parerythrobacter</taxon>
    </lineage>
</organism>
<keyword evidence="5" id="KW-1185">Reference proteome</keyword>
<sequence>MESGDADGFRQLRHKPVLTPSSDAELIVACMQMRTNANFSSILRTASCCGLRRVIVEGQASIEKRIARDGAQTIEVERRRSLEPVLLQLRKEGYRLIGLEQTTNSVSLHEYRYPQKAVIVIGNERTGISEGLLDILDDVVEIPMYGVPYSFNAATATSLALYEFRRQHR</sequence>
<evidence type="ECO:0000313" key="5">
    <source>
        <dbReference type="Proteomes" id="UP001206067"/>
    </source>
</evidence>
<dbReference type="Pfam" id="PF00588">
    <property type="entry name" value="SpoU_methylase"/>
    <property type="match status" value="1"/>
</dbReference>
<protein>
    <submittedName>
        <fullName evidence="4">RNA methyltransferase</fullName>
    </submittedName>
</protein>
<evidence type="ECO:0000256" key="2">
    <source>
        <dbReference type="ARBA" id="ARBA00022679"/>
    </source>
</evidence>
<dbReference type="CDD" id="cd18091">
    <property type="entry name" value="SpoU-like_TRM3-like"/>
    <property type="match status" value="1"/>
</dbReference>
<dbReference type="PANTHER" id="PTHR12029:SF11">
    <property type="entry name" value="METHYLTRANSFERASE TARBP1-RELATED"/>
    <property type="match status" value="1"/>
</dbReference>
<keyword evidence="2" id="KW-0808">Transferase</keyword>
<dbReference type="InterPro" id="IPR001537">
    <property type="entry name" value="SpoU_MeTrfase"/>
</dbReference>
<evidence type="ECO:0000259" key="3">
    <source>
        <dbReference type="Pfam" id="PF00588"/>
    </source>
</evidence>
<dbReference type="Proteomes" id="UP001206067">
    <property type="component" value="Unassembled WGS sequence"/>
</dbReference>
<dbReference type="InterPro" id="IPR029028">
    <property type="entry name" value="Alpha/beta_knot_MTases"/>
</dbReference>
<comment type="caution">
    <text evidence="4">The sequence shown here is derived from an EMBL/GenBank/DDBJ whole genome shotgun (WGS) entry which is preliminary data.</text>
</comment>
<accession>A0ABT1XT29</accession>
<dbReference type="Gene3D" id="3.40.1280.10">
    <property type="match status" value="1"/>
</dbReference>
<dbReference type="InterPro" id="IPR045330">
    <property type="entry name" value="TRM3/TARBP1"/>
</dbReference>
<dbReference type="PANTHER" id="PTHR12029">
    <property type="entry name" value="RNA METHYLTRANSFERASE"/>
    <property type="match status" value="1"/>
</dbReference>
<proteinExistence type="predicted"/>
<keyword evidence="1 4" id="KW-0489">Methyltransferase</keyword>